<keyword evidence="4" id="KW-0812">Transmembrane</keyword>
<evidence type="ECO:0000313" key="6">
    <source>
        <dbReference type="EMBL" id="KAJ1209028.1"/>
    </source>
</evidence>
<dbReference type="SUPFAM" id="SSF56672">
    <property type="entry name" value="DNA/RNA polymerases"/>
    <property type="match status" value="1"/>
</dbReference>
<dbReference type="Gene3D" id="1.10.287.3160">
    <property type="match status" value="1"/>
</dbReference>
<dbReference type="InterPro" id="IPR052055">
    <property type="entry name" value="Hepadnavirus_pol/RT"/>
</dbReference>
<dbReference type="EMBL" id="JANPWB010000002">
    <property type="protein sequence ID" value="KAJ1209028.1"/>
    <property type="molecule type" value="Genomic_DNA"/>
</dbReference>
<proteinExistence type="inferred from homology"/>
<feature type="domain" description="Reverse transcriptase" evidence="5">
    <location>
        <begin position="266"/>
        <end position="450"/>
    </location>
</feature>
<sequence length="827" mass="95243">MKVSSASALLGRYDRSLWDSLSRFTEKLPREDRQDFQEILQEGCLVSNQVISAAADGADLAAHGYAHGICARRSSWLRLTGLKQEAQQRILNLPFAGNSLFGAHADEEMARMKTEVDTMRAVGLERKKDFRRRYRPYDRRPFQQRVQTPHWSQRWQQRQGRPLFQRETQGSEGQVDLNSPLRKHPPSNEISLPSTLYTTPVGGSITAYLREWHSITRDKWVLNIVEHGYSLLFKQPPPRLPPTKDNPSHLSLLRKEALALLKKNAIEKVPPAHRGQGVYSRYFLVAKKGREGVFRPILDLRLLNKYIRKQKFRMLALHQIFPQLHQGDWMCSIYLQDAYFHIPIAPKHRKFLRFRVALQHYQFRVLPFGLKSAPRVFSKCMAVVAAHLRKQRIYIYPYLDDWLLKASSPEQARSHRDIVLRVCEALGLQVNYQKSTLIPTQNLHYLGAIINTELQKVYPSEERLSSIGRKCQDLLRANAPTARQVTSLLGSMASCIFIVPNARLHMRPLQEALETNWSQRTGRWEDTVQLPAVALQSLRWWMHRPHLSVGAPFHQVLPSDTLVTDGSLQGWGAHLGPFQAQGLWSDKEKQYHINLLELRAVHLALKSFIPLIQGKTLLIQTDNTTTMYYLNKQGGTRSLPLSRESQAIWHWLLARGMSITAVHLAGQQNLEADFLSRHLEDAHDWVLHAKVAEYIFAQWGRPQLDLFADEVNKKCPDFASRFYRPGSRGNALLIGWSGIFLYAFPPIPLIPAVISKLYRSRTRMILIVPQWPRQFWYTDLLNLSEKPHRRLPCRPDLLSRMEGRILHPNLPSLSLTAWLLNSCSMGT</sequence>
<dbReference type="EC" id="3.1.26.4" evidence="2"/>
<dbReference type="AlphaFoldDB" id="A0AAV7W4X4"/>
<evidence type="ECO:0000256" key="2">
    <source>
        <dbReference type="ARBA" id="ARBA00012180"/>
    </source>
</evidence>
<dbReference type="Pfam" id="PF00078">
    <property type="entry name" value="RVT_1"/>
    <property type="match status" value="1"/>
</dbReference>
<dbReference type="Gene3D" id="3.10.10.10">
    <property type="entry name" value="HIV Type 1 Reverse Transcriptase, subunit A, domain 1"/>
    <property type="match status" value="1"/>
</dbReference>
<keyword evidence="7" id="KW-1185">Reference proteome</keyword>
<dbReference type="GO" id="GO:0004523">
    <property type="term" value="F:RNA-DNA hybrid ribonuclease activity"/>
    <property type="evidence" value="ECO:0007669"/>
    <property type="project" value="UniProtKB-EC"/>
</dbReference>
<evidence type="ECO:0000256" key="3">
    <source>
        <dbReference type="SAM" id="MobiDB-lite"/>
    </source>
</evidence>
<dbReference type="Gene3D" id="3.30.70.270">
    <property type="match status" value="1"/>
</dbReference>
<organism evidence="6 7">
    <name type="scientific">Pleurodeles waltl</name>
    <name type="common">Iberian ribbed newt</name>
    <dbReference type="NCBI Taxonomy" id="8319"/>
    <lineage>
        <taxon>Eukaryota</taxon>
        <taxon>Metazoa</taxon>
        <taxon>Chordata</taxon>
        <taxon>Craniata</taxon>
        <taxon>Vertebrata</taxon>
        <taxon>Euteleostomi</taxon>
        <taxon>Amphibia</taxon>
        <taxon>Batrachia</taxon>
        <taxon>Caudata</taxon>
        <taxon>Salamandroidea</taxon>
        <taxon>Salamandridae</taxon>
        <taxon>Pleurodelinae</taxon>
        <taxon>Pleurodeles</taxon>
    </lineage>
</organism>
<evidence type="ECO:0000256" key="1">
    <source>
        <dbReference type="ARBA" id="ARBA00010879"/>
    </source>
</evidence>
<dbReference type="InterPro" id="IPR000477">
    <property type="entry name" value="RT_dom"/>
</dbReference>
<dbReference type="PANTHER" id="PTHR33050">
    <property type="entry name" value="REVERSE TRANSCRIPTASE DOMAIN-CONTAINING PROTEIN"/>
    <property type="match status" value="1"/>
</dbReference>
<feature type="compositionally biased region" description="Polar residues" evidence="3">
    <location>
        <begin position="146"/>
        <end position="159"/>
    </location>
</feature>
<dbReference type="Proteomes" id="UP001066276">
    <property type="component" value="Chromosome 1_2"/>
</dbReference>
<feature type="transmembrane region" description="Helical" evidence="4">
    <location>
        <begin position="731"/>
        <end position="754"/>
    </location>
</feature>
<comment type="caution">
    <text evidence="6">The sequence shown here is derived from an EMBL/GenBank/DDBJ whole genome shotgun (WGS) entry which is preliminary data.</text>
</comment>
<gene>
    <name evidence="6" type="ORF">NDU88_004407</name>
</gene>
<accession>A0AAV7W4X4</accession>
<evidence type="ECO:0000313" key="7">
    <source>
        <dbReference type="Proteomes" id="UP001066276"/>
    </source>
</evidence>
<evidence type="ECO:0000256" key="4">
    <source>
        <dbReference type="SAM" id="Phobius"/>
    </source>
</evidence>
<dbReference type="CDD" id="cd03714">
    <property type="entry name" value="RT_DIRS1"/>
    <property type="match status" value="1"/>
</dbReference>
<dbReference type="PANTHER" id="PTHR33050:SF7">
    <property type="entry name" value="RIBONUCLEASE H"/>
    <property type="match status" value="1"/>
</dbReference>
<protein>
    <recommendedName>
        <fullName evidence="2">ribonuclease H</fullName>
        <ecNumber evidence="2">3.1.26.4</ecNumber>
    </recommendedName>
</protein>
<comment type="similarity">
    <text evidence="1">Belongs to the beta type-B retroviral polymerase family. HERV class-II K(HML-2) pol subfamily.</text>
</comment>
<keyword evidence="4" id="KW-1133">Transmembrane helix</keyword>
<keyword evidence="4" id="KW-0472">Membrane</keyword>
<feature type="region of interest" description="Disordered" evidence="3">
    <location>
        <begin position="142"/>
        <end position="195"/>
    </location>
</feature>
<name>A0AAV7W4X4_PLEWA</name>
<evidence type="ECO:0000259" key="5">
    <source>
        <dbReference type="PROSITE" id="PS50878"/>
    </source>
</evidence>
<dbReference type="InterPro" id="IPR043128">
    <property type="entry name" value="Rev_trsase/Diguanyl_cyclase"/>
</dbReference>
<reference evidence="6" key="1">
    <citation type="journal article" date="2022" name="bioRxiv">
        <title>Sequencing and chromosome-scale assembly of the giantPleurodeles waltlgenome.</title>
        <authorList>
            <person name="Brown T."/>
            <person name="Elewa A."/>
            <person name="Iarovenko S."/>
            <person name="Subramanian E."/>
            <person name="Araus A.J."/>
            <person name="Petzold A."/>
            <person name="Susuki M."/>
            <person name="Suzuki K.-i.T."/>
            <person name="Hayashi T."/>
            <person name="Toyoda A."/>
            <person name="Oliveira C."/>
            <person name="Osipova E."/>
            <person name="Leigh N.D."/>
            <person name="Simon A."/>
            <person name="Yun M.H."/>
        </authorList>
    </citation>
    <scope>NUCLEOTIDE SEQUENCE</scope>
    <source>
        <strain evidence="6">20211129_DDA</strain>
        <tissue evidence="6">Liver</tissue>
    </source>
</reference>
<dbReference type="CDD" id="cd09275">
    <property type="entry name" value="RNase_HI_RT_DIRS1"/>
    <property type="match status" value="1"/>
</dbReference>
<dbReference type="InterPro" id="IPR043502">
    <property type="entry name" value="DNA/RNA_pol_sf"/>
</dbReference>
<dbReference type="PROSITE" id="PS50878">
    <property type="entry name" value="RT_POL"/>
    <property type="match status" value="1"/>
</dbReference>